<organism evidence="7 8">
    <name type="scientific">Flavimobilis rhizosphaerae</name>
    <dbReference type="NCBI Taxonomy" id="2775421"/>
    <lineage>
        <taxon>Bacteria</taxon>
        <taxon>Bacillati</taxon>
        <taxon>Actinomycetota</taxon>
        <taxon>Actinomycetes</taxon>
        <taxon>Micrococcales</taxon>
        <taxon>Jonesiaceae</taxon>
        <taxon>Flavimobilis</taxon>
    </lineage>
</organism>
<evidence type="ECO:0000256" key="2">
    <source>
        <dbReference type="ARBA" id="ARBA00022741"/>
    </source>
</evidence>
<keyword evidence="8" id="KW-1185">Reference proteome</keyword>
<dbReference type="Gene3D" id="2.30.30.100">
    <property type="match status" value="1"/>
</dbReference>
<evidence type="ECO:0000259" key="6">
    <source>
        <dbReference type="PROSITE" id="PS51733"/>
    </source>
</evidence>
<dbReference type="EMBL" id="JACZDF010000002">
    <property type="protein sequence ID" value="MBD9699048.1"/>
    <property type="molecule type" value="Genomic_DNA"/>
</dbReference>
<dbReference type="SUPFAM" id="SSF50037">
    <property type="entry name" value="C-terminal domain of transcriptional repressors"/>
    <property type="match status" value="1"/>
</dbReference>
<sequence length="287" mass="30339">MTSDAPREPLDAQLLRDLLRAPVGVLHRVDVRAEVTSTNTVLVAEAREAPHAWPPPSLLVADHQTAGRGRLDRAWQTPPHTALTASLLVAPGTPRQTWGWLPLLAGLAAARTLRSMTALDVRTKWPNDLLVPAPDGSDLLGWGPWRKVGGILAEVVDDERVVVGLGVNVDQVADELPVASASSLAAHGASQRREMLVAGMETSFVEVLELWREHAGDAVAAGLAEEVTAVCVTVGTDVRVTAAGGRELRGTAVGLDDDGALLVRTTAGEVERIVSGDVQHLRVIGAE</sequence>
<dbReference type="InterPro" id="IPR004408">
    <property type="entry name" value="Biotin_CoA_COase_ligase"/>
</dbReference>
<dbReference type="NCBIfam" id="TIGR00121">
    <property type="entry name" value="birA_ligase"/>
    <property type="match status" value="1"/>
</dbReference>
<dbReference type="PANTHER" id="PTHR12835:SF5">
    <property type="entry name" value="BIOTIN--PROTEIN LIGASE"/>
    <property type="match status" value="1"/>
</dbReference>
<protein>
    <recommendedName>
        <fullName evidence="5">biotin--[biotin carboxyl-carrier protein] ligase</fullName>
        <ecNumber evidence="5">6.3.4.15</ecNumber>
    </recommendedName>
</protein>
<keyword evidence="3" id="KW-0067">ATP-binding</keyword>
<dbReference type="GO" id="GO:0004077">
    <property type="term" value="F:biotin--[biotin carboxyl-carrier protein] ligase activity"/>
    <property type="evidence" value="ECO:0007669"/>
    <property type="project" value="UniProtKB-EC"/>
</dbReference>
<evidence type="ECO:0000313" key="8">
    <source>
        <dbReference type="Proteomes" id="UP000642107"/>
    </source>
</evidence>
<evidence type="ECO:0000256" key="1">
    <source>
        <dbReference type="ARBA" id="ARBA00022598"/>
    </source>
</evidence>
<proteinExistence type="predicted"/>
<dbReference type="Gene3D" id="3.30.930.10">
    <property type="entry name" value="Bira Bifunctional Protein, Domain 2"/>
    <property type="match status" value="1"/>
</dbReference>
<dbReference type="SUPFAM" id="SSF55681">
    <property type="entry name" value="Class II aaRS and biotin synthetases"/>
    <property type="match status" value="1"/>
</dbReference>
<evidence type="ECO:0000256" key="3">
    <source>
        <dbReference type="ARBA" id="ARBA00022840"/>
    </source>
</evidence>
<dbReference type="Pfam" id="PF03099">
    <property type="entry name" value="BPL_LplA_LipB"/>
    <property type="match status" value="1"/>
</dbReference>
<reference evidence="7 8" key="1">
    <citation type="submission" date="2020-09" db="EMBL/GenBank/DDBJ databases">
        <title>Flavimobilis rhizosphaerae sp. nov., isolated from rhizosphere soil of Spartina alterniflora.</title>
        <authorList>
            <person name="Hanqin C."/>
        </authorList>
    </citation>
    <scope>NUCLEOTIDE SEQUENCE [LARGE SCALE GENOMIC DNA]</scope>
    <source>
        <strain evidence="7 8">GY 10621</strain>
    </source>
</reference>
<dbReference type="EC" id="6.3.4.15" evidence="5"/>
<dbReference type="InterPro" id="IPR008988">
    <property type="entry name" value="Transcriptional_repressor_C"/>
</dbReference>
<evidence type="ECO:0000313" key="7">
    <source>
        <dbReference type="EMBL" id="MBD9699048.1"/>
    </source>
</evidence>
<dbReference type="PANTHER" id="PTHR12835">
    <property type="entry name" value="BIOTIN PROTEIN LIGASE"/>
    <property type="match status" value="1"/>
</dbReference>
<keyword evidence="1 7" id="KW-0436">Ligase</keyword>
<dbReference type="InterPro" id="IPR003142">
    <property type="entry name" value="BPL_C"/>
</dbReference>
<keyword evidence="4" id="KW-0092">Biotin</keyword>
<evidence type="ECO:0000256" key="4">
    <source>
        <dbReference type="ARBA" id="ARBA00023267"/>
    </source>
</evidence>
<name>A0ABR9DPJ6_9MICO</name>
<dbReference type="Pfam" id="PF02237">
    <property type="entry name" value="BPL_C"/>
    <property type="match status" value="1"/>
</dbReference>
<gene>
    <name evidence="7" type="ORF">IGS67_05990</name>
</gene>
<dbReference type="InterPro" id="IPR045864">
    <property type="entry name" value="aa-tRNA-synth_II/BPL/LPL"/>
</dbReference>
<feature type="domain" description="BPL/LPL catalytic" evidence="6">
    <location>
        <begin position="26"/>
        <end position="212"/>
    </location>
</feature>
<evidence type="ECO:0000256" key="5">
    <source>
        <dbReference type="ARBA" id="ARBA00024227"/>
    </source>
</evidence>
<dbReference type="PROSITE" id="PS51733">
    <property type="entry name" value="BPL_LPL_CATALYTIC"/>
    <property type="match status" value="1"/>
</dbReference>
<dbReference type="InterPro" id="IPR004143">
    <property type="entry name" value="BPL_LPL_catalytic"/>
</dbReference>
<accession>A0ABR9DPJ6</accession>
<dbReference type="Proteomes" id="UP000642107">
    <property type="component" value="Unassembled WGS sequence"/>
</dbReference>
<comment type="caution">
    <text evidence="7">The sequence shown here is derived from an EMBL/GenBank/DDBJ whole genome shotgun (WGS) entry which is preliminary data.</text>
</comment>
<keyword evidence="2" id="KW-0547">Nucleotide-binding</keyword>